<organism evidence="2 3">
    <name type="scientific">Thermoanaerobacterium thermosaccharolyticum</name>
    <name type="common">Clostridium thermosaccharolyticum</name>
    <dbReference type="NCBI Taxonomy" id="1517"/>
    <lineage>
        <taxon>Bacteria</taxon>
        <taxon>Bacillati</taxon>
        <taxon>Bacillota</taxon>
        <taxon>Clostridia</taxon>
        <taxon>Thermoanaerobacterales</taxon>
        <taxon>Thermoanaerobacteraceae</taxon>
        <taxon>Thermoanaerobacterium</taxon>
    </lineage>
</organism>
<reference evidence="2 3" key="1">
    <citation type="submission" date="2016-08" db="EMBL/GenBank/DDBJ databases">
        <title>A novel genetic cassette of butanologenic Thermoanaerobacterium thermosaccharolyticum that directly convert cellulose to butanol.</title>
        <authorList>
            <person name="Li T."/>
            <person name="He J."/>
        </authorList>
    </citation>
    <scope>NUCLEOTIDE SEQUENCE [LARGE SCALE GENOMIC DNA]</scope>
    <source>
        <strain evidence="2 3">TG57</strain>
    </source>
</reference>
<proteinExistence type="predicted"/>
<name>A0A223I025_THETR</name>
<evidence type="ECO:0000313" key="3">
    <source>
        <dbReference type="Proteomes" id="UP000214975"/>
    </source>
</evidence>
<dbReference type="Proteomes" id="UP000214975">
    <property type="component" value="Chromosome"/>
</dbReference>
<dbReference type="CDD" id="cd05403">
    <property type="entry name" value="NT_KNTase_like"/>
    <property type="match status" value="1"/>
</dbReference>
<accession>A0A223I025</accession>
<dbReference type="AlphaFoldDB" id="A0A223I025"/>
<dbReference type="GO" id="GO:0016779">
    <property type="term" value="F:nucleotidyltransferase activity"/>
    <property type="evidence" value="ECO:0007669"/>
    <property type="project" value="InterPro"/>
</dbReference>
<dbReference type="EMBL" id="CP016893">
    <property type="protein sequence ID" value="AST58082.1"/>
    <property type="molecule type" value="Genomic_DNA"/>
</dbReference>
<evidence type="ECO:0000313" key="2">
    <source>
        <dbReference type="EMBL" id="AST58082.1"/>
    </source>
</evidence>
<protein>
    <submittedName>
        <fullName evidence="2">DNA polymerase III subunit beta</fullName>
    </submittedName>
</protein>
<dbReference type="RefSeq" id="WP_015310966.1">
    <property type="nucleotide sequence ID" value="NZ_CP016893.1"/>
</dbReference>
<dbReference type="SUPFAM" id="SSF81301">
    <property type="entry name" value="Nucleotidyltransferase"/>
    <property type="match status" value="1"/>
</dbReference>
<feature type="domain" description="Polymerase nucleotidyl transferase" evidence="1">
    <location>
        <begin position="7"/>
        <end position="102"/>
    </location>
</feature>
<dbReference type="InterPro" id="IPR002934">
    <property type="entry name" value="Polymerase_NTP_transf_dom"/>
</dbReference>
<evidence type="ECO:0000259" key="1">
    <source>
        <dbReference type="Pfam" id="PF01909"/>
    </source>
</evidence>
<sequence length="204" mass="24076">MKDILEDVKEYLIKKYNCHSIILYGSYANGDFTEESDIDLICFCDNPHAENDTSIISGRQLDAWIYDTGTMDNFTQFLHVRGGKILLDERNKCDNFLKEIDKQFKKGPEQLTADKKYFLKNWLAKMLNRAQKEDIEGNFRYHWLLVDSLEIYFNIKGLWYLGPKKSLKWLYENDRDAYNVFDNALKVNADIADVEKLVEFIRTL</sequence>
<dbReference type="Gene3D" id="3.30.460.10">
    <property type="entry name" value="Beta Polymerase, domain 2"/>
    <property type="match status" value="1"/>
</dbReference>
<gene>
    <name evidence="2" type="ORF">Thert_02145</name>
</gene>
<dbReference type="InterPro" id="IPR043519">
    <property type="entry name" value="NT_sf"/>
</dbReference>
<dbReference type="Pfam" id="PF01909">
    <property type="entry name" value="NTP_transf_2"/>
    <property type="match status" value="1"/>
</dbReference>